<comment type="caution">
    <text evidence="1">The sequence shown here is derived from an EMBL/GenBank/DDBJ whole genome shotgun (WGS) entry which is preliminary data.</text>
</comment>
<sequence length="101" mass="11422">MDAETKQLFVTLMTEINELKERVTEAELRADASFVANTALMLMVSVTAGALDNETKDRGKRLFSILKNEFHESPDDHTKEVNAAVLLQAEEYVDQFFARVN</sequence>
<dbReference type="EMBL" id="JAXABG010000043">
    <property type="protein sequence ID" value="MDX7085962.1"/>
    <property type="molecule type" value="Genomic_DNA"/>
</dbReference>
<organism evidence="1 2">
    <name type="scientific">Serratia marcescens</name>
    <dbReference type="NCBI Taxonomy" id="615"/>
    <lineage>
        <taxon>Bacteria</taxon>
        <taxon>Pseudomonadati</taxon>
        <taxon>Pseudomonadota</taxon>
        <taxon>Gammaproteobacteria</taxon>
        <taxon>Enterobacterales</taxon>
        <taxon>Yersiniaceae</taxon>
        <taxon>Serratia</taxon>
    </lineage>
</organism>
<dbReference type="AlphaFoldDB" id="A0ABD5IPA7"/>
<gene>
    <name evidence="1" type="ORF">SJ435_26630</name>
</gene>
<evidence type="ECO:0000313" key="1">
    <source>
        <dbReference type="EMBL" id="MDX7085962.1"/>
    </source>
</evidence>
<reference evidence="1 2" key="1">
    <citation type="submission" date="2023-11" db="EMBL/GenBank/DDBJ databases">
        <title>Detection of rare carbapenemases in Enterobacterales - comparison of two colorimetric and two CIM-based carbapenemase assays.</title>
        <authorList>
            <person name="Schaffarczyk L."/>
            <person name="Noster J."/>
            <person name="Stelzer Y."/>
            <person name="Sattler J."/>
            <person name="Gatermann S."/>
            <person name="Hamprecht A."/>
        </authorList>
    </citation>
    <scope>NUCLEOTIDE SEQUENCE [LARGE SCALE GENOMIC DNA]</scope>
    <source>
        <strain evidence="1 2">CIM-Carb-136</strain>
    </source>
</reference>
<dbReference type="Proteomes" id="UP001275057">
    <property type="component" value="Unassembled WGS sequence"/>
</dbReference>
<dbReference type="RefSeq" id="WP_319858043.1">
    <property type="nucleotide sequence ID" value="NZ_JAXABG010000043.1"/>
</dbReference>
<name>A0ABD5IPA7_SERMA</name>
<accession>A0ABD5IPA7</accession>
<evidence type="ECO:0000313" key="2">
    <source>
        <dbReference type="Proteomes" id="UP001275057"/>
    </source>
</evidence>
<proteinExistence type="predicted"/>
<protein>
    <submittedName>
        <fullName evidence="1">Uncharacterized protein</fullName>
    </submittedName>
</protein>